<evidence type="ECO:0000256" key="6">
    <source>
        <dbReference type="ARBA" id="ARBA00022801"/>
    </source>
</evidence>
<evidence type="ECO:0000256" key="1">
    <source>
        <dbReference type="ARBA" id="ARBA00004777"/>
    </source>
</evidence>
<dbReference type="GO" id="GO:0005829">
    <property type="term" value="C:cytosol"/>
    <property type="evidence" value="ECO:0007669"/>
    <property type="project" value="TreeGrafter"/>
</dbReference>
<keyword evidence="9 12" id="KW-0368">Histidine biosynthesis</keyword>
<dbReference type="SUPFAM" id="SSF51735">
    <property type="entry name" value="NAD(P)-binding Rossmann-fold domains"/>
    <property type="match status" value="1"/>
</dbReference>
<evidence type="ECO:0000256" key="5">
    <source>
        <dbReference type="ARBA" id="ARBA00022755"/>
    </source>
</evidence>
<dbReference type="OrthoDB" id="9803580at2"/>
<comment type="similarity">
    <text evidence="12">Belongs to the tetrahydrofolate dehydrogenase/cyclohydrolase family.</text>
</comment>
<evidence type="ECO:0000256" key="8">
    <source>
        <dbReference type="ARBA" id="ARBA00023002"/>
    </source>
</evidence>
<dbReference type="GO" id="GO:0006164">
    <property type="term" value="P:purine nucleotide biosynthetic process"/>
    <property type="evidence" value="ECO:0007669"/>
    <property type="project" value="UniProtKB-KW"/>
</dbReference>
<name>A0A3D8J6R0_9HELI</name>
<comment type="catalytic activity">
    <reaction evidence="12">
        <text>(6R)-5,10-methylene-5,6,7,8-tetrahydrofolate + NADP(+) = (6R)-5,10-methenyltetrahydrofolate + NADPH</text>
        <dbReference type="Rhea" id="RHEA:22812"/>
        <dbReference type="ChEBI" id="CHEBI:15636"/>
        <dbReference type="ChEBI" id="CHEBI:57455"/>
        <dbReference type="ChEBI" id="CHEBI:57783"/>
        <dbReference type="ChEBI" id="CHEBI:58349"/>
        <dbReference type="EC" id="1.5.1.5"/>
    </reaction>
</comment>
<feature type="domain" description="Tetrahydrofolate dehydrogenase/cyclohydrolase NAD(P)-binding" evidence="14">
    <location>
        <begin position="137"/>
        <end position="278"/>
    </location>
</feature>
<dbReference type="HAMAP" id="MF_01576">
    <property type="entry name" value="THF_DHG_CYH"/>
    <property type="match status" value="1"/>
</dbReference>
<proteinExistence type="inferred from homology"/>
<comment type="function">
    <text evidence="12">Catalyzes the oxidation of 5,10-methylenetetrahydrofolate to 5,10-methenyltetrahydrofolate and then the hydrolysis of 5,10-methenyltetrahydrofolate to 10-formyltetrahydrofolate.</text>
</comment>
<dbReference type="FunFam" id="3.40.50.720:FF:000094">
    <property type="entry name" value="Bifunctional protein FolD"/>
    <property type="match status" value="1"/>
</dbReference>
<dbReference type="InterPro" id="IPR036291">
    <property type="entry name" value="NAD(P)-bd_dom_sf"/>
</dbReference>
<dbReference type="GO" id="GO:0035999">
    <property type="term" value="P:tetrahydrofolate interconversion"/>
    <property type="evidence" value="ECO:0007669"/>
    <property type="project" value="UniProtKB-UniRule"/>
</dbReference>
<evidence type="ECO:0000256" key="7">
    <source>
        <dbReference type="ARBA" id="ARBA00022857"/>
    </source>
</evidence>
<dbReference type="SUPFAM" id="SSF53223">
    <property type="entry name" value="Aminoacid dehydrogenase-like, N-terminal domain"/>
    <property type="match status" value="1"/>
</dbReference>
<keyword evidence="3 12" id="KW-0554">One-carbon metabolism</keyword>
<evidence type="ECO:0000259" key="14">
    <source>
        <dbReference type="Pfam" id="PF02882"/>
    </source>
</evidence>
<dbReference type="GO" id="GO:0000105">
    <property type="term" value="P:L-histidine biosynthetic process"/>
    <property type="evidence" value="ECO:0007669"/>
    <property type="project" value="UniProtKB-KW"/>
</dbReference>
<organism evidence="15 16">
    <name type="scientific">Helicobacter anseris</name>
    <dbReference type="NCBI Taxonomy" id="375926"/>
    <lineage>
        <taxon>Bacteria</taxon>
        <taxon>Pseudomonadati</taxon>
        <taxon>Campylobacterota</taxon>
        <taxon>Epsilonproteobacteria</taxon>
        <taxon>Campylobacterales</taxon>
        <taxon>Helicobacteraceae</taxon>
        <taxon>Helicobacter</taxon>
    </lineage>
</organism>
<comment type="catalytic activity">
    <reaction evidence="12">
        <text>(6R)-5,10-methenyltetrahydrofolate + H2O = (6R)-10-formyltetrahydrofolate + H(+)</text>
        <dbReference type="Rhea" id="RHEA:23700"/>
        <dbReference type="ChEBI" id="CHEBI:15377"/>
        <dbReference type="ChEBI" id="CHEBI:15378"/>
        <dbReference type="ChEBI" id="CHEBI:57455"/>
        <dbReference type="ChEBI" id="CHEBI:195366"/>
        <dbReference type="EC" id="3.5.4.9"/>
    </reaction>
</comment>
<dbReference type="PANTHER" id="PTHR48099:SF5">
    <property type="entry name" value="C-1-TETRAHYDROFOLATE SYNTHASE, CYTOPLASMIC"/>
    <property type="match status" value="1"/>
</dbReference>
<dbReference type="InterPro" id="IPR020630">
    <property type="entry name" value="THF_DH/CycHdrlase_cat_dom"/>
</dbReference>
<dbReference type="FunFam" id="3.40.50.10860:FF:000005">
    <property type="entry name" value="C-1-tetrahydrofolate synthase, cytoplasmic, putative"/>
    <property type="match status" value="1"/>
</dbReference>
<evidence type="ECO:0000256" key="9">
    <source>
        <dbReference type="ARBA" id="ARBA00023102"/>
    </source>
</evidence>
<evidence type="ECO:0000313" key="15">
    <source>
        <dbReference type="EMBL" id="RDU72970.1"/>
    </source>
</evidence>
<dbReference type="RefSeq" id="WP_115579304.1">
    <property type="nucleotide sequence ID" value="NZ_NXLX01000014.1"/>
</dbReference>
<dbReference type="GO" id="GO:0009086">
    <property type="term" value="P:methionine biosynthetic process"/>
    <property type="evidence" value="ECO:0007669"/>
    <property type="project" value="UniProtKB-KW"/>
</dbReference>
<dbReference type="Proteomes" id="UP000256695">
    <property type="component" value="Unassembled WGS sequence"/>
</dbReference>
<dbReference type="GO" id="GO:0004488">
    <property type="term" value="F:methylenetetrahydrofolate dehydrogenase (NADP+) activity"/>
    <property type="evidence" value="ECO:0007669"/>
    <property type="project" value="UniProtKB-UniRule"/>
</dbReference>
<keyword evidence="7 12" id="KW-0521">NADP</keyword>
<feature type="binding site" evidence="12">
    <location>
        <begin position="163"/>
        <end position="165"/>
    </location>
    <ligand>
        <name>NADP(+)</name>
        <dbReference type="ChEBI" id="CHEBI:58349"/>
    </ligand>
</feature>
<sequence>MVLLDGKALARAQEEIMKQEVEVLHQEEIVPTLAVILVGDDAASASYVSMKTKASHRVGIDSITYAYHKNISQEQLLDVIKTLNEDQRIDGILVQLPLPSHINTQEILEAIDFKKDVDGFHPYNMGRMHAGIETFLPATPMGVMQLLKHYKIDVLGKNVAIVGASNIVGKPLAALMLQAGATVSICHIHTKDVSLFTKQADIVCVGVGKPNLITSDMVKDGVIIVDIGINRLEDGRLVGDVSSDVSLRSSFFTPVPGGVGPMTISALLQNTIQASKNRKR</sequence>
<keyword evidence="6 12" id="KW-0378">Hydrolase</keyword>
<evidence type="ECO:0000256" key="4">
    <source>
        <dbReference type="ARBA" id="ARBA00022605"/>
    </source>
</evidence>
<dbReference type="PRINTS" id="PR00085">
    <property type="entry name" value="THFDHDRGNASE"/>
</dbReference>
<dbReference type="PROSITE" id="PS00766">
    <property type="entry name" value="THF_DHG_CYH_1"/>
    <property type="match status" value="1"/>
</dbReference>
<dbReference type="EC" id="3.5.4.9" evidence="12"/>
<feature type="domain" description="Tetrahydrofolate dehydrogenase/cyclohydrolase catalytic" evidence="13">
    <location>
        <begin position="4"/>
        <end position="118"/>
    </location>
</feature>
<protein>
    <recommendedName>
        <fullName evidence="12">Bifunctional protein FolD</fullName>
    </recommendedName>
    <domain>
        <recommendedName>
            <fullName evidence="12">Methylenetetrahydrofolate dehydrogenase</fullName>
            <ecNumber evidence="12">1.5.1.5</ecNumber>
        </recommendedName>
    </domain>
    <domain>
        <recommendedName>
            <fullName evidence="12">Methenyltetrahydrofolate cyclohydrolase</fullName>
            <ecNumber evidence="12">3.5.4.9</ecNumber>
        </recommendedName>
    </domain>
</protein>
<comment type="subunit">
    <text evidence="2 12">Homodimer.</text>
</comment>
<dbReference type="InterPro" id="IPR020631">
    <property type="entry name" value="THF_DH/CycHdrlase_NAD-bd_dom"/>
</dbReference>
<evidence type="ECO:0000313" key="16">
    <source>
        <dbReference type="Proteomes" id="UP000256695"/>
    </source>
</evidence>
<dbReference type="UniPathway" id="UPA00193"/>
<dbReference type="NCBIfam" id="NF010787">
    <property type="entry name" value="PRK14191.1"/>
    <property type="match status" value="1"/>
</dbReference>
<dbReference type="Pfam" id="PF02882">
    <property type="entry name" value="THF_DHG_CYH_C"/>
    <property type="match status" value="1"/>
</dbReference>
<dbReference type="InterPro" id="IPR020867">
    <property type="entry name" value="THF_DH/CycHdrlase_CS"/>
</dbReference>
<evidence type="ECO:0000256" key="10">
    <source>
        <dbReference type="ARBA" id="ARBA00023167"/>
    </source>
</evidence>
<dbReference type="Gene3D" id="3.40.50.720">
    <property type="entry name" value="NAD(P)-binding Rossmann-like Domain"/>
    <property type="match status" value="1"/>
</dbReference>
<dbReference type="AlphaFoldDB" id="A0A3D8J6R0"/>
<comment type="pathway">
    <text evidence="1 12">One-carbon metabolism; tetrahydrofolate interconversion.</text>
</comment>
<reference evidence="15 16" key="1">
    <citation type="submission" date="2018-04" db="EMBL/GenBank/DDBJ databases">
        <title>Novel Campyloabacter and Helicobacter Species and Strains.</title>
        <authorList>
            <person name="Mannion A.J."/>
            <person name="Shen Z."/>
            <person name="Fox J.G."/>
        </authorList>
    </citation>
    <scope>NUCLEOTIDE SEQUENCE [LARGE SCALE GENOMIC DNA]</scope>
    <source>
        <strain evidence="15 16">MIT 04-9362</strain>
    </source>
</reference>
<gene>
    <name evidence="12" type="primary">folD</name>
    <name evidence="15" type="ORF">CQA57_05870</name>
</gene>
<evidence type="ECO:0000256" key="2">
    <source>
        <dbReference type="ARBA" id="ARBA00011738"/>
    </source>
</evidence>
<dbReference type="EMBL" id="NXLX01000014">
    <property type="protein sequence ID" value="RDU72970.1"/>
    <property type="molecule type" value="Genomic_DNA"/>
</dbReference>
<feature type="binding site" evidence="12">
    <location>
        <position position="229"/>
    </location>
    <ligand>
        <name>NADP(+)</name>
        <dbReference type="ChEBI" id="CHEBI:58349"/>
    </ligand>
</feature>
<dbReference type="PANTHER" id="PTHR48099">
    <property type="entry name" value="C-1-TETRAHYDROFOLATE SYNTHASE, CYTOPLASMIC-RELATED"/>
    <property type="match status" value="1"/>
</dbReference>
<accession>A0A3D8J6R0</accession>
<keyword evidence="8 12" id="KW-0560">Oxidoreductase</keyword>
<keyword evidence="10 12" id="KW-0486">Methionine biosynthesis</keyword>
<dbReference type="InterPro" id="IPR046346">
    <property type="entry name" value="Aminoacid_DH-like_N_sf"/>
</dbReference>
<evidence type="ECO:0000256" key="3">
    <source>
        <dbReference type="ARBA" id="ARBA00022563"/>
    </source>
</evidence>
<keyword evidence="4 12" id="KW-0028">Amino-acid biosynthesis</keyword>
<keyword evidence="5 12" id="KW-0658">Purine biosynthesis</keyword>
<dbReference type="CDD" id="cd01080">
    <property type="entry name" value="NAD_bind_m-THF_DH_Cyclohyd"/>
    <property type="match status" value="1"/>
</dbReference>
<evidence type="ECO:0000256" key="12">
    <source>
        <dbReference type="HAMAP-Rule" id="MF_01576"/>
    </source>
</evidence>
<dbReference type="GO" id="GO:0004477">
    <property type="term" value="F:methenyltetrahydrofolate cyclohydrolase activity"/>
    <property type="evidence" value="ECO:0007669"/>
    <property type="project" value="UniProtKB-UniRule"/>
</dbReference>
<evidence type="ECO:0000259" key="13">
    <source>
        <dbReference type="Pfam" id="PF00763"/>
    </source>
</evidence>
<dbReference type="PROSITE" id="PS00767">
    <property type="entry name" value="THF_DHG_CYH_2"/>
    <property type="match status" value="1"/>
</dbReference>
<evidence type="ECO:0000256" key="11">
    <source>
        <dbReference type="ARBA" id="ARBA00023268"/>
    </source>
</evidence>
<keyword evidence="11 12" id="KW-0511">Multifunctional enzyme</keyword>
<feature type="binding site" evidence="12">
    <location>
        <position position="188"/>
    </location>
    <ligand>
        <name>NADP(+)</name>
        <dbReference type="ChEBI" id="CHEBI:58349"/>
    </ligand>
</feature>
<comment type="caution">
    <text evidence="15">The sequence shown here is derived from an EMBL/GenBank/DDBJ whole genome shotgun (WGS) entry which is preliminary data.</text>
</comment>
<keyword evidence="16" id="KW-1185">Reference proteome</keyword>
<dbReference type="Gene3D" id="3.40.50.10860">
    <property type="entry name" value="Leucine Dehydrogenase, chain A, domain 1"/>
    <property type="match status" value="1"/>
</dbReference>
<dbReference type="EC" id="1.5.1.5" evidence="12"/>
<dbReference type="Pfam" id="PF00763">
    <property type="entry name" value="THF_DHG_CYH"/>
    <property type="match status" value="1"/>
</dbReference>
<dbReference type="InterPro" id="IPR000672">
    <property type="entry name" value="THF_DH/CycHdrlase"/>
</dbReference>